<evidence type="ECO:0000259" key="1">
    <source>
        <dbReference type="Pfam" id="PF01841"/>
    </source>
</evidence>
<dbReference type="EMBL" id="JAEHFW010000001">
    <property type="protein sequence ID" value="MBK0378874.1"/>
    <property type="molecule type" value="Genomic_DNA"/>
</dbReference>
<dbReference type="AlphaFoldDB" id="A0A934PQG7"/>
<sequence>MTNKAFILSFLFICLFKYSHSQTTNNETELLNYVKAINISSSNFEELLPQITKPGNTVKEKLNLVYFWVFEHINFDTERFLKTGPLQPLSTTETLASGNALCYDYNELLGAACNYLKIPGYDIEGYVKYYGFEPGGKFTQNNHIWHAVYLDNKWQMIDLLWACGNLSIKGDNYTFIKKLQKAYFLADPATFLNSHLPADPIWQFTTHPLTIDGFVADKYDVDSTKRGGFIDYADSIALMNKLKPNDREIRSALRVYNFNKDNPNQLIITYYNSAVEMLNKTNNTKGELLKAKTYFANAMRYIKESTDNDIKALAPVCEKGIIVIERRLKQTKG</sequence>
<dbReference type="GO" id="GO:0005737">
    <property type="term" value="C:cytoplasm"/>
    <property type="evidence" value="ECO:0007669"/>
    <property type="project" value="TreeGrafter"/>
</dbReference>
<evidence type="ECO:0000313" key="2">
    <source>
        <dbReference type="EMBL" id="MBK0378874.1"/>
    </source>
</evidence>
<gene>
    <name evidence="2" type="ORF">I5M19_06125</name>
</gene>
<dbReference type="PANTHER" id="PTHR46333:SF2">
    <property type="entry name" value="CYTOKINESIS PROTEIN 3"/>
    <property type="match status" value="1"/>
</dbReference>
<evidence type="ECO:0000313" key="3">
    <source>
        <dbReference type="Proteomes" id="UP000613193"/>
    </source>
</evidence>
<keyword evidence="3" id="KW-1185">Reference proteome</keyword>
<dbReference type="InterPro" id="IPR038765">
    <property type="entry name" value="Papain-like_cys_pep_sf"/>
</dbReference>
<reference evidence="2" key="1">
    <citation type="submission" date="2020-12" db="EMBL/GenBank/DDBJ databases">
        <title>Bacterial novel species Mucilaginibacter sp. SD-g isolated from soil.</title>
        <authorList>
            <person name="Jung H.-Y."/>
        </authorList>
    </citation>
    <scope>NUCLEOTIDE SEQUENCE</scope>
    <source>
        <strain evidence="2">SD-g</strain>
    </source>
</reference>
<proteinExistence type="predicted"/>
<dbReference type="RefSeq" id="WP_200065322.1">
    <property type="nucleotide sequence ID" value="NZ_JAEHFW010000001.1"/>
</dbReference>
<dbReference type="Pfam" id="PF01841">
    <property type="entry name" value="Transglut_core"/>
    <property type="match status" value="1"/>
</dbReference>
<dbReference type="InterPro" id="IPR052557">
    <property type="entry name" value="CAP/Cytokinesis_protein"/>
</dbReference>
<dbReference type="InterPro" id="IPR002931">
    <property type="entry name" value="Transglutaminase-like"/>
</dbReference>
<protein>
    <recommendedName>
        <fullName evidence="1">Transglutaminase-like domain-containing protein</fullName>
    </recommendedName>
</protein>
<accession>A0A934PQG7</accession>
<name>A0A934PQG7_9SPHI</name>
<comment type="caution">
    <text evidence="2">The sequence shown here is derived from an EMBL/GenBank/DDBJ whole genome shotgun (WGS) entry which is preliminary data.</text>
</comment>
<dbReference type="Proteomes" id="UP000613193">
    <property type="component" value="Unassembled WGS sequence"/>
</dbReference>
<dbReference type="SUPFAM" id="SSF54001">
    <property type="entry name" value="Cysteine proteinases"/>
    <property type="match status" value="1"/>
</dbReference>
<feature type="domain" description="Transglutaminase-like" evidence="1">
    <location>
        <begin position="47"/>
        <end position="158"/>
    </location>
</feature>
<dbReference type="PANTHER" id="PTHR46333">
    <property type="entry name" value="CYTOKINESIS PROTEIN 3"/>
    <property type="match status" value="1"/>
</dbReference>
<dbReference type="Gene3D" id="3.10.620.30">
    <property type="match status" value="1"/>
</dbReference>
<organism evidence="2 3">
    <name type="scientific">Mucilaginibacter segetis</name>
    <dbReference type="NCBI Taxonomy" id="2793071"/>
    <lineage>
        <taxon>Bacteria</taxon>
        <taxon>Pseudomonadati</taxon>
        <taxon>Bacteroidota</taxon>
        <taxon>Sphingobacteriia</taxon>
        <taxon>Sphingobacteriales</taxon>
        <taxon>Sphingobacteriaceae</taxon>
        <taxon>Mucilaginibacter</taxon>
    </lineage>
</organism>